<evidence type="ECO:0000313" key="1">
    <source>
        <dbReference type="EMBL" id="OGG41948.1"/>
    </source>
</evidence>
<dbReference type="SUPFAM" id="SSF69754">
    <property type="entry name" value="Ribosome binding protein Y (YfiA homologue)"/>
    <property type="match status" value="1"/>
</dbReference>
<dbReference type="STRING" id="1798475.A2837_01940"/>
<dbReference type="InterPro" id="IPR036567">
    <property type="entry name" value="RHF-like"/>
</dbReference>
<sequence length="114" mass="12730">MVMPNISASATNLELSQERQALIEQKLAPLGRLLAGERNIQMEVIVRRIESSLGDDMFCVSAKLVTSQGTYMAVGNGHYLARALSGVREYLRRSLSRGESVRTPFSYKRELALR</sequence>
<accession>A0A1F6BYQ0</accession>
<dbReference type="AlphaFoldDB" id="A0A1F6BYQ0"/>
<dbReference type="EMBL" id="MFKO01000002">
    <property type="protein sequence ID" value="OGG41948.1"/>
    <property type="molecule type" value="Genomic_DNA"/>
</dbReference>
<reference evidence="1 2" key="1">
    <citation type="journal article" date="2016" name="Nat. Commun.">
        <title>Thousands of microbial genomes shed light on interconnected biogeochemical processes in an aquifer system.</title>
        <authorList>
            <person name="Anantharaman K."/>
            <person name="Brown C.T."/>
            <person name="Hug L.A."/>
            <person name="Sharon I."/>
            <person name="Castelle C.J."/>
            <person name="Probst A.J."/>
            <person name="Thomas B.C."/>
            <person name="Singh A."/>
            <person name="Wilkins M.J."/>
            <person name="Karaoz U."/>
            <person name="Brodie E.L."/>
            <person name="Williams K.H."/>
            <person name="Hubbard S.S."/>
            <person name="Banfield J.F."/>
        </authorList>
    </citation>
    <scope>NUCLEOTIDE SEQUENCE [LARGE SCALE GENOMIC DNA]</scope>
</reference>
<organism evidence="1 2">
    <name type="scientific">Candidatus Kaiserbacteria bacterium RIFCSPHIGHO2_01_FULL_46_22</name>
    <dbReference type="NCBI Taxonomy" id="1798475"/>
    <lineage>
        <taxon>Bacteria</taxon>
        <taxon>Candidatus Kaiseribacteriota</taxon>
    </lineage>
</organism>
<comment type="caution">
    <text evidence="1">The sequence shown here is derived from an EMBL/GenBank/DDBJ whole genome shotgun (WGS) entry which is preliminary data.</text>
</comment>
<gene>
    <name evidence="1" type="ORF">A2837_01940</name>
</gene>
<proteinExistence type="predicted"/>
<dbReference type="Proteomes" id="UP000176322">
    <property type="component" value="Unassembled WGS sequence"/>
</dbReference>
<evidence type="ECO:0000313" key="2">
    <source>
        <dbReference type="Proteomes" id="UP000176322"/>
    </source>
</evidence>
<name>A0A1F6BYQ0_9BACT</name>
<protein>
    <submittedName>
        <fullName evidence="1">Uncharacterized protein</fullName>
    </submittedName>
</protein>